<sequence>MVRGFEHSVLDSSGDHRTPVHPVCDAVASSGDGERARVGAADDSANGLFSTRHSTRVHANATAN</sequence>
<gene>
    <name evidence="2" type="ORF">AUR65_003850</name>
</gene>
<keyword evidence="3" id="KW-1185">Reference proteome</keyword>
<feature type="region of interest" description="Disordered" evidence="1">
    <location>
        <begin position="1"/>
        <end position="47"/>
    </location>
</feature>
<evidence type="ECO:0000256" key="1">
    <source>
        <dbReference type="SAM" id="MobiDB-lite"/>
    </source>
</evidence>
<reference evidence="2" key="1">
    <citation type="submission" date="2017-08" db="EMBL/GenBank/DDBJ databases">
        <title>Haloferax marisrubri sp. nov., isolated from the Discovery deep brine-seawater interface in the Red Sea.</title>
        <authorList>
            <person name="Zhang G."/>
            <person name="Stingl U."/>
        </authorList>
    </citation>
    <scope>NUCLEOTIDE SEQUENCE [LARGE SCALE GENOMIC DNA]</scope>
    <source>
        <strain evidence="2">SB3</strain>
    </source>
</reference>
<organism evidence="2 3">
    <name type="scientific">Haloferax marisrubri</name>
    <dbReference type="NCBI Taxonomy" id="1544719"/>
    <lineage>
        <taxon>Archaea</taxon>
        <taxon>Methanobacteriati</taxon>
        <taxon>Methanobacteriota</taxon>
        <taxon>Stenosarchaea group</taxon>
        <taxon>Halobacteria</taxon>
        <taxon>Halobacteriales</taxon>
        <taxon>Haloferacaceae</taxon>
        <taxon>Haloferax</taxon>
    </lineage>
</organism>
<accession>A0A2P4NUZ3</accession>
<comment type="caution">
    <text evidence="2">The sequence shown here is derived from an EMBL/GenBank/DDBJ whole genome shotgun (WGS) entry which is preliminary data.</text>
</comment>
<evidence type="ECO:0000313" key="2">
    <source>
        <dbReference type="EMBL" id="POG56972.1"/>
    </source>
</evidence>
<feature type="compositionally biased region" description="Basic and acidic residues" evidence="1">
    <location>
        <begin position="1"/>
        <end position="18"/>
    </location>
</feature>
<name>A0A2P4NUZ3_9EURY</name>
<evidence type="ECO:0000313" key="3">
    <source>
        <dbReference type="Proteomes" id="UP000053621"/>
    </source>
</evidence>
<protein>
    <submittedName>
        <fullName evidence="2">Uncharacterized protein</fullName>
    </submittedName>
</protein>
<dbReference type="Proteomes" id="UP000053621">
    <property type="component" value="Unassembled WGS sequence"/>
</dbReference>
<dbReference type="AlphaFoldDB" id="A0A2P4NUZ3"/>
<dbReference type="EMBL" id="LOPW02000004">
    <property type="protein sequence ID" value="POG56972.1"/>
    <property type="molecule type" value="Genomic_DNA"/>
</dbReference>
<proteinExistence type="predicted"/>